<dbReference type="SUPFAM" id="SSF55729">
    <property type="entry name" value="Acyl-CoA N-acyltransferases (Nat)"/>
    <property type="match status" value="1"/>
</dbReference>
<dbReference type="PANTHER" id="PTHR43415:SF3">
    <property type="entry name" value="GNAT-FAMILY ACETYLTRANSFERASE"/>
    <property type="match status" value="1"/>
</dbReference>
<dbReference type="Gene3D" id="3.40.630.30">
    <property type="match status" value="1"/>
</dbReference>
<sequence length="165" mass="19209">MIIREVHITDAKNVVDFIKEVSDESDFLICASDERELSVEKESEFIQTIEKSVLEKMFLCEIDEKIVGICSIRGINKKRVKHRVSLGISVLKEYWGRGIASKLLEYTINYCKANDLKKIELDVRADNNRAISLYKKFGFEIEGEIRNFFYLNGVYYNCYLFGLLL</sequence>
<dbReference type="PROSITE" id="PS51186">
    <property type="entry name" value="GNAT"/>
    <property type="match status" value="1"/>
</dbReference>
<dbReference type="InterPro" id="IPR016181">
    <property type="entry name" value="Acyl_CoA_acyltransferase"/>
</dbReference>
<reference evidence="2 3" key="1">
    <citation type="journal article" date="2013" name="Genome Announc.">
        <title>Complete Genome Sequence of the Porcine Strain Brachyspira pilosicoli P43/6/78(T.).</title>
        <authorList>
            <person name="Lin C."/>
            <person name="den Bakker H.C."/>
            <person name="Suzuki H."/>
            <person name="Lefebure T."/>
            <person name="Ponnala L."/>
            <person name="Sun Q."/>
            <person name="Stanhope M.J."/>
            <person name="Wiedmann M."/>
            <person name="Duhamel G.E."/>
        </authorList>
    </citation>
    <scope>NUCLEOTIDE SEQUENCE [LARGE SCALE GENOMIC DNA]</scope>
    <source>
        <strain evidence="2 3">P43/6/78</strain>
    </source>
</reference>
<dbReference type="InterPro" id="IPR000182">
    <property type="entry name" value="GNAT_dom"/>
</dbReference>
<keyword evidence="3" id="KW-1185">Reference proteome</keyword>
<dbReference type="GO" id="GO:0016747">
    <property type="term" value="F:acyltransferase activity, transferring groups other than amino-acyl groups"/>
    <property type="evidence" value="ECO:0007669"/>
    <property type="project" value="InterPro"/>
</dbReference>
<keyword evidence="2" id="KW-0808">Transferase</keyword>
<evidence type="ECO:0000259" key="1">
    <source>
        <dbReference type="PROSITE" id="PS51186"/>
    </source>
</evidence>
<gene>
    <name evidence="2" type="ORF">BPP43_04165</name>
</gene>
<dbReference type="RefSeq" id="WP_014933019.1">
    <property type="nucleotide sequence ID" value="NC_019908.1"/>
</dbReference>
<dbReference type="Proteomes" id="UP000010793">
    <property type="component" value="Chromosome"/>
</dbReference>
<name>A0A3B6VJL5_BRAPL</name>
<feature type="domain" description="N-acetyltransferase" evidence="1">
    <location>
        <begin position="1"/>
        <end position="161"/>
    </location>
</feature>
<proteinExistence type="predicted"/>
<accession>A0A3B6VJL5</accession>
<evidence type="ECO:0000313" key="2">
    <source>
        <dbReference type="EMBL" id="AGA66121.1"/>
    </source>
</evidence>
<protein>
    <submittedName>
        <fullName evidence="2">Ribosomal-protein-alanine acetyltransferase</fullName>
    </submittedName>
</protein>
<dbReference type="EMBL" id="CP002873">
    <property type="protein sequence ID" value="AGA66121.1"/>
    <property type="molecule type" value="Genomic_DNA"/>
</dbReference>
<dbReference type="CDD" id="cd04301">
    <property type="entry name" value="NAT_SF"/>
    <property type="match status" value="1"/>
</dbReference>
<evidence type="ECO:0000313" key="3">
    <source>
        <dbReference type="Proteomes" id="UP000010793"/>
    </source>
</evidence>
<dbReference type="AlphaFoldDB" id="A0A3B6VJL5"/>
<dbReference type="KEGG" id="bpip:BPP43_04165"/>
<organism evidence="2 3">
    <name type="scientific">Brachyspira pilosicoli P43/6/78</name>
    <dbReference type="NCBI Taxonomy" id="1042417"/>
    <lineage>
        <taxon>Bacteria</taxon>
        <taxon>Pseudomonadati</taxon>
        <taxon>Spirochaetota</taxon>
        <taxon>Spirochaetia</taxon>
        <taxon>Brachyspirales</taxon>
        <taxon>Brachyspiraceae</taxon>
        <taxon>Brachyspira</taxon>
    </lineage>
</organism>
<dbReference type="Pfam" id="PF00583">
    <property type="entry name" value="Acetyltransf_1"/>
    <property type="match status" value="1"/>
</dbReference>
<dbReference type="PANTHER" id="PTHR43415">
    <property type="entry name" value="SPERMIDINE N(1)-ACETYLTRANSFERASE"/>
    <property type="match status" value="1"/>
</dbReference>